<evidence type="ECO:0000313" key="17">
    <source>
        <dbReference type="EMBL" id="CAL1701427.1"/>
    </source>
</evidence>
<evidence type="ECO:0000256" key="8">
    <source>
        <dbReference type="ARBA" id="ARBA00022989"/>
    </source>
</evidence>
<keyword evidence="4" id="KW-0813">Transport</keyword>
<keyword evidence="12" id="KW-0325">Glycoprotein</keyword>
<comment type="subcellular location">
    <subcellularLocation>
        <location evidence="1">Cell membrane</location>
        <topology evidence="1">Multi-pass membrane protein</topology>
    </subcellularLocation>
</comment>
<protein>
    <recommendedName>
        <fullName evidence="3">ferric-chelate reductase (NADPH)</fullName>
        <ecNumber evidence="3">1.16.1.9</ecNumber>
    </recommendedName>
</protein>
<evidence type="ECO:0000256" key="9">
    <source>
        <dbReference type="ARBA" id="ARBA00023002"/>
    </source>
</evidence>
<feature type="transmembrane region" description="Helical" evidence="15">
    <location>
        <begin position="250"/>
        <end position="270"/>
    </location>
</feature>
<keyword evidence="10" id="KW-0406">Ion transport</keyword>
<dbReference type="InterPro" id="IPR017938">
    <property type="entry name" value="Riboflavin_synthase-like_b-brl"/>
</dbReference>
<dbReference type="CDD" id="cd06186">
    <property type="entry name" value="NOX_Duox_like_FAD_NADP"/>
    <property type="match status" value="1"/>
</dbReference>
<feature type="region of interest" description="Disordered" evidence="14">
    <location>
        <begin position="508"/>
        <end position="537"/>
    </location>
</feature>
<dbReference type="Pfam" id="PF08030">
    <property type="entry name" value="NAD_binding_6"/>
    <property type="match status" value="1"/>
</dbReference>
<feature type="transmembrane region" description="Helical" evidence="15">
    <location>
        <begin position="95"/>
        <end position="112"/>
    </location>
</feature>
<dbReference type="InterPro" id="IPR051410">
    <property type="entry name" value="Ferric/Cupric_Reductase"/>
</dbReference>
<dbReference type="SFLD" id="SFLDS00052">
    <property type="entry name" value="Ferric_Reductase_Domain"/>
    <property type="match status" value="1"/>
</dbReference>
<keyword evidence="11 15" id="KW-0472">Membrane</keyword>
<evidence type="ECO:0000256" key="15">
    <source>
        <dbReference type="SAM" id="Phobius"/>
    </source>
</evidence>
<evidence type="ECO:0000256" key="1">
    <source>
        <dbReference type="ARBA" id="ARBA00004651"/>
    </source>
</evidence>
<feature type="domain" description="FAD-binding FR-type" evidence="16">
    <location>
        <begin position="293"/>
        <end position="421"/>
    </location>
</feature>
<dbReference type="Pfam" id="PF08022">
    <property type="entry name" value="FAD_binding_8"/>
    <property type="match status" value="1"/>
</dbReference>
<evidence type="ECO:0000256" key="11">
    <source>
        <dbReference type="ARBA" id="ARBA00023136"/>
    </source>
</evidence>
<dbReference type="InterPro" id="IPR017927">
    <property type="entry name" value="FAD-bd_FR_type"/>
</dbReference>
<proteinExistence type="inferred from homology"/>
<dbReference type="Proteomes" id="UP001497453">
    <property type="component" value="Chromosome 2"/>
</dbReference>
<organism evidence="17 18">
    <name type="scientific">Somion occarium</name>
    <dbReference type="NCBI Taxonomy" id="3059160"/>
    <lineage>
        <taxon>Eukaryota</taxon>
        <taxon>Fungi</taxon>
        <taxon>Dikarya</taxon>
        <taxon>Basidiomycota</taxon>
        <taxon>Agaricomycotina</taxon>
        <taxon>Agaricomycetes</taxon>
        <taxon>Polyporales</taxon>
        <taxon>Cerrenaceae</taxon>
        <taxon>Somion</taxon>
    </lineage>
</organism>
<evidence type="ECO:0000259" key="16">
    <source>
        <dbReference type="PROSITE" id="PS51384"/>
    </source>
</evidence>
<evidence type="ECO:0000256" key="10">
    <source>
        <dbReference type="ARBA" id="ARBA00023065"/>
    </source>
</evidence>
<dbReference type="InterPro" id="IPR039261">
    <property type="entry name" value="FNR_nucleotide-bd"/>
</dbReference>
<evidence type="ECO:0000256" key="14">
    <source>
        <dbReference type="SAM" id="MobiDB-lite"/>
    </source>
</evidence>
<name>A0ABP1D4M3_9APHY</name>
<comment type="similarity">
    <text evidence="2">Belongs to the ferric reductase (FRE) family.</text>
</comment>
<sequence length="612" mass="67461">MAWTLNSLLFVSREFTPSTADKALKNEQQSEYVKQLWTFLASVVALLTLIRFARLGLSLVLKPKLSSDFPSSTTKKADLERIQPGHNGKVSWRRLPTAFSSAFCIVAFRFNVQIGPRAYASIAELAFIFGYIIAVIVWLLIDTEDLNSWFFEDRAAHFASCQLPLIVALAGKNNVISFLTGVSHEKLNVLHRAAARTCLILLWMHAICRAVGGLSGKFDFTHGWMQCGATGLAAFTLAKILSIRPIRNAFFEFFLVSHIILIAIFLVAGYVHARDPGYGDYIWPALVVWAFDRVLRLARLLWNNRVGRSSEQHHSTATVELLSEDTVRLTLRRQFNWKPGQHAYVILPTVSDLPFEAHPFTIASIPDALDGTTGSREKEVVFIIRGRNGFTGRLRDHACDNNGHSTVPALVDGPYGCPPDLTQYTTCVLIAGGSGVSYTLPLLLNLVHKARARKSLTRRVIFVWAVRNPEHLKWISKLLSEALQAARTSTLVIDPRVYITGPSCPIPEIPPISNDKDSSDGSMTPTSVNSEEKSELPTYSTLKITHGRPSISRILRDEIYTSPGPVSVDVAGPSTLSHSVARVLSSGPSSPMGILKGAPSVTLHVETFGMAH</sequence>
<gene>
    <name evidence="17" type="ORF">GFSPODELE1_LOCUS3586</name>
</gene>
<dbReference type="PROSITE" id="PS51384">
    <property type="entry name" value="FAD_FR"/>
    <property type="match status" value="1"/>
</dbReference>
<comment type="catalytic activity">
    <reaction evidence="13">
        <text>2 a Fe(II)-siderophore + NADP(+) + H(+) = 2 a Fe(III)-siderophore + NADPH</text>
        <dbReference type="Rhea" id="RHEA:28795"/>
        <dbReference type="Rhea" id="RHEA-COMP:11342"/>
        <dbReference type="Rhea" id="RHEA-COMP:11344"/>
        <dbReference type="ChEBI" id="CHEBI:15378"/>
        <dbReference type="ChEBI" id="CHEBI:29033"/>
        <dbReference type="ChEBI" id="CHEBI:29034"/>
        <dbReference type="ChEBI" id="CHEBI:57783"/>
        <dbReference type="ChEBI" id="CHEBI:58349"/>
        <dbReference type="EC" id="1.16.1.9"/>
    </reaction>
</comment>
<keyword evidence="18" id="KW-1185">Reference proteome</keyword>
<evidence type="ECO:0000256" key="6">
    <source>
        <dbReference type="ARBA" id="ARBA00022692"/>
    </source>
</evidence>
<evidence type="ECO:0000256" key="5">
    <source>
        <dbReference type="ARBA" id="ARBA00022475"/>
    </source>
</evidence>
<dbReference type="SUPFAM" id="SSF52343">
    <property type="entry name" value="Ferredoxin reductase-like, C-terminal NADP-linked domain"/>
    <property type="match status" value="1"/>
</dbReference>
<dbReference type="InterPro" id="IPR013112">
    <property type="entry name" value="FAD-bd_8"/>
</dbReference>
<feature type="compositionally biased region" description="Polar residues" evidence="14">
    <location>
        <begin position="520"/>
        <end position="529"/>
    </location>
</feature>
<feature type="transmembrane region" description="Helical" evidence="15">
    <location>
        <begin position="36"/>
        <end position="57"/>
    </location>
</feature>
<dbReference type="InterPro" id="IPR013121">
    <property type="entry name" value="Fe_red_NAD-bd_6"/>
</dbReference>
<evidence type="ECO:0000256" key="2">
    <source>
        <dbReference type="ARBA" id="ARBA00006278"/>
    </source>
</evidence>
<keyword evidence="5" id="KW-1003">Cell membrane</keyword>
<dbReference type="Gene3D" id="2.40.30.10">
    <property type="entry name" value="Translation factors"/>
    <property type="match status" value="1"/>
</dbReference>
<feature type="transmembrane region" description="Helical" evidence="15">
    <location>
        <begin position="118"/>
        <end position="141"/>
    </location>
</feature>
<keyword evidence="8 15" id="KW-1133">Transmembrane helix</keyword>
<evidence type="ECO:0000256" key="4">
    <source>
        <dbReference type="ARBA" id="ARBA00022448"/>
    </source>
</evidence>
<keyword evidence="7" id="KW-0249">Electron transport</keyword>
<reference evidence="18" key="1">
    <citation type="submission" date="2024-04" db="EMBL/GenBank/DDBJ databases">
        <authorList>
            <person name="Shaw F."/>
            <person name="Minotto A."/>
        </authorList>
    </citation>
    <scope>NUCLEOTIDE SEQUENCE [LARGE SCALE GENOMIC DNA]</scope>
</reference>
<evidence type="ECO:0000256" key="3">
    <source>
        <dbReference type="ARBA" id="ARBA00012668"/>
    </source>
</evidence>
<dbReference type="EC" id="1.16.1.9" evidence="3"/>
<keyword evidence="9" id="KW-0560">Oxidoreductase</keyword>
<evidence type="ECO:0000256" key="13">
    <source>
        <dbReference type="ARBA" id="ARBA00048483"/>
    </source>
</evidence>
<dbReference type="EMBL" id="OZ037945">
    <property type="protein sequence ID" value="CAL1701427.1"/>
    <property type="molecule type" value="Genomic_DNA"/>
</dbReference>
<dbReference type="PANTHER" id="PTHR32361">
    <property type="entry name" value="FERRIC/CUPRIC REDUCTASE TRANSMEMBRANE COMPONENT"/>
    <property type="match status" value="1"/>
</dbReference>
<keyword evidence="6 15" id="KW-0812">Transmembrane</keyword>
<dbReference type="Pfam" id="PF01794">
    <property type="entry name" value="Ferric_reduct"/>
    <property type="match status" value="1"/>
</dbReference>
<evidence type="ECO:0000256" key="12">
    <source>
        <dbReference type="ARBA" id="ARBA00023180"/>
    </source>
</evidence>
<accession>A0ABP1D4M3</accession>
<dbReference type="InterPro" id="IPR013130">
    <property type="entry name" value="Fe3_Rdtase_TM_dom"/>
</dbReference>
<dbReference type="Gene3D" id="3.40.50.80">
    <property type="entry name" value="Nucleotide-binding domain of ferredoxin-NADP reductase (FNR) module"/>
    <property type="match status" value="1"/>
</dbReference>
<dbReference type="SUPFAM" id="SSF63380">
    <property type="entry name" value="Riboflavin synthase domain-like"/>
    <property type="match status" value="1"/>
</dbReference>
<evidence type="ECO:0000256" key="7">
    <source>
        <dbReference type="ARBA" id="ARBA00022982"/>
    </source>
</evidence>
<feature type="transmembrane region" description="Helical" evidence="15">
    <location>
        <begin position="220"/>
        <end position="238"/>
    </location>
</feature>
<evidence type="ECO:0000313" key="18">
    <source>
        <dbReference type="Proteomes" id="UP001497453"/>
    </source>
</evidence>
<dbReference type="PANTHER" id="PTHR32361:SF9">
    <property type="entry name" value="FERRIC REDUCTASE TRANSMEMBRANE COMPONENT 3-RELATED"/>
    <property type="match status" value="1"/>
</dbReference>
<dbReference type="SFLD" id="SFLDG01168">
    <property type="entry name" value="Ferric_reductase_subgroup_(FRE"/>
    <property type="match status" value="1"/>
</dbReference>